<dbReference type="SUPFAM" id="SSF160214">
    <property type="entry name" value="FlaG-like"/>
    <property type="match status" value="1"/>
</dbReference>
<dbReference type="OrthoDB" id="5741693at2"/>
<keyword evidence="1" id="KW-0282">Flagellum</keyword>
<dbReference type="InterPro" id="IPR035924">
    <property type="entry name" value="FlaG-like_sf"/>
</dbReference>
<accession>A0A5C1A0I7</accession>
<dbReference type="PANTHER" id="PTHR37166">
    <property type="entry name" value="PROTEIN FLAG"/>
    <property type="match status" value="1"/>
</dbReference>
<proteinExistence type="predicted"/>
<dbReference type="EMBL" id="CP043420">
    <property type="protein sequence ID" value="QEL11193.1"/>
    <property type="molecule type" value="Genomic_DNA"/>
</dbReference>
<dbReference type="PANTHER" id="PTHR37166:SF1">
    <property type="entry name" value="PROTEIN FLAG"/>
    <property type="match status" value="1"/>
</dbReference>
<evidence type="ECO:0000313" key="2">
    <source>
        <dbReference type="Proteomes" id="UP000322553"/>
    </source>
</evidence>
<sequence length="170" mass="18250">MTIGDGSPPFIPQTSLLFSSLTFCALLKVNAHTITSVTRVFMGASAMTNISQTATAASPLSHQRSAVITDPADVSSSATVINTEKEKTTKANPTGQTLDEAIGQLNQTLHRFGVEFEIDGDIERVITRVIDRESGKQIRQIPAEDVVKILHRLANQPAAAESGLLFSEMV</sequence>
<dbReference type="KEGG" id="kuy:FY550_08620"/>
<keyword evidence="1" id="KW-0966">Cell projection</keyword>
<dbReference type="AlphaFoldDB" id="A0A5C1A0I7"/>
<dbReference type="Pfam" id="PF03646">
    <property type="entry name" value="FlaG"/>
    <property type="match status" value="1"/>
</dbReference>
<reference evidence="1 2" key="1">
    <citation type="submission" date="2019-08" db="EMBL/GenBank/DDBJ databases">
        <title>Complete genome sequence of Kushneria sp. YCWA18, a halophilic phosphate-solubilizing bacterium isolated from Daqiao saltern in China.</title>
        <authorList>
            <person name="Du G.-X."/>
            <person name="Qu L.-Y."/>
        </authorList>
    </citation>
    <scope>NUCLEOTIDE SEQUENCE [LARGE SCALE GENOMIC DNA]</scope>
    <source>
        <strain evidence="1 2">YCWA18</strain>
    </source>
</reference>
<evidence type="ECO:0000313" key="1">
    <source>
        <dbReference type="EMBL" id="QEL11193.1"/>
    </source>
</evidence>
<protein>
    <submittedName>
        <fullName evidence="1">Flagellar protein FlaG</fullName>
    </submittedName>
</protein>
<dbReference type="RefSeq" id="WP_084388013.1">
    <property type="nucleotide sequence ID" value="NZ_CP043420.1"/>
</dbReference>
<name>A0A5C1A0I7_9GAMM</name>
<keyword evidence="2" id="KW-1185">Reference proteome</keyword>
<organism evidence="1 2">
    <name type="scientific">Kushneria phosphatilytica</name>
    <dbReference type="NCBI Taxonomy" id="657387"/>
    <lineage>
        <taxon>Bacteria</taxon>
        <taxon>Pseudomonadati</taxon>
        <taxon>Pseudomonadota</taxon>
        <taxon>Gammaproteobacteria</taxon>
        <taxon>Oceanospirillales</taxon>
        <taxon>Halomonadaceae</taxon>
        <taxon>Kushneria</taxon>
    </lineage>
</organism>
<dbReference type="Proteomes" id="UP000322553">
    <property type="component" value="Chromosome"/>
</dbReference>
<dbReference type="Gene3D" id="3.30.160.170">
    <property type="entry name" value="FlaG-like"/>
    <property type="match status" value="1"/>
</dbReference>
<keyword evidence="1" id="KW-0969">Cilium</keyword>
<dbReference type="InterPro" id="IPR005186">
    <property type="entry name" value="FlaG"/>
</dbReference>
<gene>
    <name evidence="1" type="ORF">FY550_08620</name>
</gene>